<feature type="signal peptide" evidence="1">
    <location>
        <begin position="1"/>
        <end position="24"/>
    </location>
</feature>
<dbReference type="GO" id="GO:0006644">
    <property type="term" value="P:phospholipid metabolic process"/>
    <property type="evidence" value="ECO:0007669"/>
    <property type="project" value="InterPro"/>
</dbReference>
<name>A0A7G5FC96_9CORY</name>
<evidence type="ECO:0000313" key="3">
    <source>
        <dbReference type="Proteomes" id="UP000515570"/>
    </source>
</evidence>
<dbReference type="Proteomes" id="UP000515570">
    <property type="component" value="Chromosome"/>
</dbReference>
<dbReference type="SUPFAM" id="SSF48619">
    <property type="entry name" value="Phospholipase A2, PLA2"/>
    <property type="match status" value="1"/>
</dbReference>
<evidence type="ECO:0000313" key="2">
    <source>
        <dbReference type="EMBL" id="QMV84237.1"/>
    </source>
</evidence>
<dbReference type="RefSeq" id="WP_182385046.1">
    <property type="nucleotide sequence ID" value="NZ_CP059833.1"/>
</dbReference>
<reference evidence="2 3" key="1">
    <citation type="submission" date="2020-07" db="EMBL/GenBank/DDBJ databases">
        <title>non toxigenic Corynebacterium sp. nov from a clinical source.</title>
        <authorList>
            <person name="Bernier A.-M."/>
            <person name="Bernard K."/>
        </authorList>
    </citation>
    <scope>NUCLEOTIDE SEQUENCE [LARGE SCALE GENOMIC DNA]</scope>
    <source>
        <strain evidence="3">NML 93-0612</strain>
    </source>
</reference>
<accession>A0A7G5FC96</accession>
<dbReference type="Gene3D" id="1.20.90.10">
    <property type="entry name" value="Phospholipase A2 domain"/>
    <property type="match status" value="1"/>
</dbReference>
<feature type="chain" id="PRO_5028939518" description="Secreted protein" evidence="1">
    <location>
        <begin position="25"/>
        <end position="238"/>
    </location>
</feature>
<organism evidence="2 3">
    <name type="scientific">Corynebacterium hindlerae</name>
    <dbReference type="NCBI Taxonomy" id="699041"/>
    <lineage>
        <taxon>Bacteria</taxon>
        <taxon>Bacillati</taxon>
        <taxon>Actinomycetota</taxon>
        <taxon>Actinomycetes</taxon>
        <taxon>Mycobacteriales</taxon>
        <taxon>Corynebacteriaceae</taxon>
        <taxon>Corynebacterium</taxon>
    </lineage>
</organism>
<dbReference type="GO" id="GO:0050482">
    <property type="term" value="P:arachidonate secretion"/>
    <property type="evidence" value="ECO:0007669"/>
    <property type="project" value="InterPro"/>
</dbReference>
<dbReference type="AlphaFoldDB" id="A0A7G5FC96"/>
<gene>
    <name evidence="2" type="ORF">HW450_07560</name>
</gene>
<proteinExistence type="predicted"/>
<keyword evidence="3" id="KW-1185">Reference proteome</keyword>
<dbReference type="EMBL" id="CP059833">
    <property type="protein sequence ID" value="QMV84237.1"/>
    <property type="molecule type" value="Genomic_DNA"/>
</dbReference>
<evidence type="ECO:0008006" key="4">
    <source>
        <dbReference type="Google" id="ProtNLM"/>
    </source>
</evidence>
<dbReference type="InterPro" id="IPR036444">
    <property type="entry name" value="PLipase_A2_dom_sf"/>
</dbReference>
<sequence>MRALGTAFLSVLVSALWWVPAASAEPPVGNIEAAVTALSTEGAWSGLSSQARHPFLAVTEGGAEEWVFAGSSPLFGPVIFDQQGNVTGYKLMLYQDMQLHLEPKLGAEPVVQVADGILRDVDRVASHGPVPIPADYVYDPSLLHSGYHDYCTMSPSYFTTTEIDADFRGACARHDMCMEAADARGEGYLKCNVDLLTDMSSVCSAVYTGEYASYLPRCLNTARLYHASVNIAHLDNLL</sequence>
<evidence type="ECO:0000256" key="1">
    <source>
        <dbReference type="SAM" id="SignalP"/>
    </source>
</evidence>
<protein>
    <recommendedName>
        <fullName evidence="4">Secreted protein</fullName>
    </recommendedName>
</protein>
<dbReference type="GO" id="GO:0004623">
    <property type="term" value="F:phospholipase A2 activity"/>
    <property type="evidence" value="ECO:0007669"/>
    <property type="project" value="InterPro"/>
</dbReference>
<keyword evidence="1" id="KW-0732">Signal</keyword>